<accession>A0AAP0CLR0</accession>
<feature type="region of interest" description="Disordered" evidence="1">
    <location>
        <begin position="64"/>
        <end position="88"/>
    </location>
</feature>
<sequence length="618" mass="70508">MGKNPRKLKPNPSNNQPRNIRSSSIRDIIGDRRFNDQFSHVNTNGAQGTKKVKRVNIGDAEVHDVPNLGRNASSNKPEITGDPRSCGDSAAKTSEYAFFRRMKENPCRNVHVQPNYHENLISNAQHSHHFTGEEVPKVQKGSINNVRSSLPNEKEQNETNYSFLSPPCCGSKKSGEISVNHVFGADGTNVHNVRPGDCNWLSPSVGSKIKASGNKGVFSAKREKLRKLAADRSLYNVEELRLEGFDLVSALISRILPVVQDNNSHRDPNQDEIDSKYKLPSFSQSESTKQMKSHDTYKRKLFESQNASYLDDGFSRQTKKPIDKSLLEWNATGSESFSCYPNFSIQYNCSQTEGYEREFIKSHHRTYLADCFSRSTQKPIDMDIMEWNPTELESSVQYNHHHAAGGFRIQNFDMESILSFDNPLPIHQSRIFQELDESHLYNEPKLLEQPQTMLLGWDHNCKKDESFLTSSSRSPYSSPYITKHLKREHLLTSSISPYTTPKHLMAVEDCSIKFPVQDYNTWCTNESLNEKEHHLSESFLYLIESPANKSLGFQDTGLHSFFVDDEDKENFVYGSDQLLKGRVNDYSSSSYMESFPDKYFDHTGYPLLLLDSSRNDEC</sequence>
<reference evidence="2 3" key="1">
    <citation type="submission" date="2024-04" db="EMBL/GenBank/DDBJ databases">
        <title>The reference genome of an endangered Asteraceae, Deinandra increscens subsp. villosa, native to the Central Coast of California.</title>
        <authorList>
            <person name="Guilliams M."/>
            <person name="Hasenstab-Lehman K."/>
            <person name="Meyer R."/>
            <person name="Mcevoy S."/>
        </authorList>
    </citation>
    <scope>NUCLEOTIDE SEQUENCE [LARGE SCALE GENOMIC DNA]</scope>
    <source>
        <tissue evidence="2">Leaf</tissue>
    </source>
</reference>
<comment type="caution">
    <text evidence="2">The sequence shown here is derived from an EMBL/GenBank/DDBJ whole genome shotgun (WGS) entry which is preliminary data.</text>
</comment>
<proteinExistence type="predicted"/>
<feature type="region of interest" description="Disordered" evidence="1">
    <location>
        <begin position="1"/>
        <end position="25"/>
    </location>
</feature>
<gene>
    <name evidence="2" type="ORF">SSX86_026758</name>
</gene>
<organism evidence="2 3">
    <name type="scientific">Deinandra increscens subsp. villosa</name>
    <dbReference type="NCBI Taxonomy" id="3103831"/>
    <lineage>
        <taxon>Eukaryota</taxon>
        <taxon>Viridiplantae</taxon>
        <taxon>Streptophyta</taxon>
        <taxon>Embryophyta</taxon>
        <taxon>Tracheophyta</taxon>
        <taxon>Spermatophyta</taxon>
        <taxon>Magnoliopsida</taxon>
        <taxon>eudicotyledons</taxon>
        <taxon>Gunneridae</taxon>
        <taxon>Pentapetalae</taxon>
        <taxon>asterids</taxon>
        <taxon>campanulids</taxon>
        <taxon>Asterales</taxon>
        <taxon>Asteraceae</taxon>
        <taxon>Asteroideae</taxon>
        <taxon>Heliantheae alliance</taxon>
        <taxon>Madieae</taxon>
        <taxon>Madiinae</taxon>
        <taxon>Deinandra</taxon>
    </lineage>
</organism>
<evidence type="ECO:0000256" key="1">
    <source>
        <dbReference type="SAM" id="MobiDB-lite"/>
    </source>
</evidence>
<keyword evidence="3" id="KW-1185">Reference proteome</keyword>
<evidence type="ECO:0000313" key="2">
    <source>
        <dbReference type="EMBL" id="KAK9055673.1"/>
    </source>
</evidence>
<dbReference type="AlphaFoldDB" id="A0AAP0CLR0"/>
<name>A0AAP0CLR0_9ASTR</name>
<evidence type="ECO:0000313" key="3">
    <source>
        <dbReference type="Proteomes" id="UP001408789"/>
    </source>
</evidence>
<protein>
    <submittedName>
        <fullName evidence="2">Uncharacterized protein</fullName>
    </submittedName>
</protein>
<dbReference type="Proteomes" id="UP001408789">
    <property type="component" value="Unassembled WGS sequence"/>
</dbReference>
<dbReference type="EMBL" id="JBCNJP010000025">
    <property type="protein sequence ID" value="KAK9055673.1"/>
    <property type="molecule type" value="Genomic_DNA"/>
</dbReference>